<dbReference type="EMBL" id="BMNY01000002">
    <property type="protein sequence ID" value="GGM76030.1"/>
    <property type="molecule type" value="Genomic_DNA"/>
</dbReference>
<name>A0AA37BRX9_9ARCH</name>
<proteinExistence type="predicted"/>
<sequence>MDAREAYSVKVLSDPFVNGDECYFVQNWIEGNEYGSSIFRMAHGRVERVTFGGSERSPSVYGGYLYYISSAGGEESLMRMGRMSGPERVATFGKIHKFLPYNDDMLAIVEAKAEAGTLFVAKRQMYRYDTRGYLRSRKKLVSVKGGRDIVAGDFDVVDFAVSGDDVIVSTTEEDDSTGLHQVYRLISGLSGREKLTGGRGLATSVGFTPSGEAVFIGHRSGIAPWKQKSVMAADGRVLSGGVNCSLDVITDLFVGGAQGLVTDGSLYTIAHEGGDTYVYDVLARKRLTGRGMSVRYFHSSGGNLAYILTEPGRPSLLRFGEQEYDPNPGVRGAEVENFRTGGGEYWFIHSGSERPTVLSVHGGPHMAYGNCYYIEFNFLAANGFNVVYGNPRGSSGYGDDFARACVGDWGGRDFEDVLSFLDDARDRFGLTGKVAITGGSYGGFMTNVAIVKSNRFACAVSEMPVSNLLSMLGTSDIGFWFNAVESGIEDPWSRESQERLLRMSPIYSVKDARTPTMYIHGEEDFRCPIEQSEQMFMALRYYGVDSELVRYSGDSHEHARHGRPQNMVDRLERKLAWFRKYMVDGEGVGQGAAP</sequence>
<dbReference type="Gene3D" id="3.40.50.1820">
    <property type="entry name" value="alpha/beta hydrolase"/>
    <property type="match status" value="1"/>
</dbReference>
<feature type="domain" description="Peptidase S9 prolyl oligopeptidase catalytic" evidence="2">
    <location>
        <begin position="375"/>
        <end position="582"/>
    </location>
</feature>
<evidence type="ECO:0000259" key="2">
    <source>
        <dbReference type="Pfam" id="PF00326"/>
    </source>
</evidence>
<dbReference type="GO" id="GO:0004252">
    <property type="term" value="F:serine-type endopeptidase activity"/>
    <property type="evidence" value="ECO:0007669"/>
    <property type="project" value="TreeGrafter"/>
</dbReference>
<protein>
    <submittedName>
        <fullName evidence="3">Acylaminoacyl-peptidase</fullName>
    </submittedName>
</protein>
<gene>
    <name evidence="3" type="ORF">GCM10007108_12510</name>
</gene>
<reference evidence="3" key="1">
    <citation type="journal article" date="2014" name="Int. J. Syst. Evol. Microbiol.">
        <title>Complete genome sequence of Corynebacterium casei LMG S-19264T (=DSM 44701T), isolated from a smear-ripened cheese.</title>
        <authorList>
            <consortium name="US DOE Joint Genome Institute (JGI-PGF)"/>
            <person name="Walter F."/>
            <person name="Albersmeier A."/>
            <person name="Kalinowski J."/>
            <person name="Ruckert C."/>
        </authorList>
    </citation>
    <scope>NUCLEOTIDE SEQUENCE</scope>
    <source>
        <strain evidence="3">JCM 13583</strain>
    </source>
</reference>
<evidence type="ECO:0000313" key="3">
    <source>
        <dbReference type="EMBL" id="GGM76030.1"/>
    </source>
</evidence>
<dbReference type="InterPro" id="IPR029058">
    <property type="entry name" value="AB_hydrolase_fold"/>
</dbReference>
<dbReference type="PANTHER" id="PTHR42776">
    <property type="entry name" value="SERINE PEPTIDASE S9 FAMILY MEMBER"/>
    <property type="match status" value="1"/>
</dbReference>
<dbReference type="RefSeq" id="WP_188681379.1">
    <property type="nucleotide sequence ID" value="NZ_BMNY01000002.1"/>
</dbReference>
<keyword evidence="1" id="KW-0378">Hydrolase</keyword>
<dbReference type="AlphaFoldDB" id="A0AA37BRX9"/>
<keyword evidence="4" id="KW-1185">Reference proteome</keyword>
<dbReference type="PANTHER" id="PTHR42776:SF4">
    <property type="entry name" value="ACYLAMINO-ACID-RELEASING ENZYME"/>
    <property type="match status" value="1"/>
</dbReference>
<organism evidence="3 4">
    <name type="scientific">Thermogymnomonas acidicola</name>
    <dbReference type="NCBI Taxonomy" id="399579"/>
    <lineage>
        <taxon>Archaea</taxon>
        <taxon>Methanobacteriati</taxon>
        <taxon>Thermoplasmatota</taxon>
        <taxon>Thermoplasmata</taxon>
        <taxon>Thermoplasmatales</taxon>
        <taxon>Thermogymnomonas</taxon>
    </lineage>
</organism>
<evidence type="ECO:0000256" key="1">
    <source>
        <dbReference type="ARBA" id="ARBA00022801"/>
    </source>
</evidence>
<dbReference type="SUPFAM" id="SSF53474">
    <property type="entry name" value="alpha/beta-Hydrolases"/>
    <property type="match status" value="1"/>
</dbReference>
<evidence type="ECO:0000313" key="4">
    <source>
        <dbReference type="Proteomes" id="UP000632195"/>
    </source>
</evidence>
<dbReference type="Pfam" id="PF00326">
    <property type="entry name" value="Peptidase_S9"/>
    <property type="match status" value="1"/>
</dbReference>
<dbReference type="InterPro" id="IPR001375">
    <property type="entry name" value="Peptidase_S9_cat"/>
</dbReference>
<accession>A0AA37BRX9</accession>
<reference evidence="3" key="2">
    <citation type="submission" date="2022-09" db="EMBL/GenBank/DDBJ databases">
        <authorList>
            <person name="Sun Q."/>
            <person name="Ohkuma M."/>
        </authorList>
    </citation>
    <scope>NUCLEOTIDE SEQUENCE</scope>
    <source>
        <strain evidence="3">JCM 13583</strain>
    </source>
</reference>
<dbReference type="GO" id="GO:0006508">
    <property type="term" value="P:proteolysis"/>
    <property type="evidence" value="ECO:0007669"/>
    <property type="project" value="InterPro"/>
</dbReference>
<dbReference type="Proteomes" id="UP000632195">
    <property type="component" value="Unassembled WGS sequence"/>
</dbReference>
<comment type="caution">
    <text evidence="3">The sequence shown here is derived from an EMBL/GenBank/DDBJ whole genome shotgun (WGS) entry which is preliminary data.</text>
</comment>